<protein>
    <submittedName>
        <fullName evidence="1">Uncharacterized protein</fullName>
    </submittedName>
</protein>
<sequence>MAFIVKILNYDGIYKYSLPWCTFDIKLIGRILDFIGNWSKLKQLFLGNNQLNGTLLVEKSPKLLNLDVSYNNLFGKLPSWIQQQNLQLHFPLSNMISIFLPFVQFLPYGLHCLQRNFPCNQGSRIYSSFAIKCADQTITSHNIVYESDNEPLGPAAYYLTNTNRWRVSNVGYSIENNNAEYKIDSTSIVTNTQELRLFRSARISTSSLKYYGLGLQNGKYTVTLQFAELASFTTTRWKSLGRHVFNIYLPGHLVERDFDIIRAAGGVLKRAVQKEYPTQVSENYMEIHFF</sequence>
<reference evidence="2" key="1">
    <citation type="journal article" date="2023" name="G3 (Bethesda)">
        <title>Genome assembly and association tests identify interacting loci associated with vigor, precocity, and sex in interspecific pistachio rootstocks.</title>
        <authorList>
            <person name="Palmer W."/>
            <person name="Jacygrad E."/>
            <person name="Sagayaradj S."/>
            <person name="Cavanaugh K."/>
            <person name="Han R."/>
            <person name="Bertier L."/>
            <person name="Beede B."/>
            <person name="Kafkas S."/>
            <person name="Golino D."/>
            <person name="Preece J."/>
            <person name="Michelmore R."/>
        </authorList>
    </citation>
    <scope>NUCLEOTIDE SEQUENCE [LARGE SCALE GENOMIC DNA]</scope>
</reference>
<organism evidence="1 2">
    <name type="scientific">Pistacia atlantica</name>
    <dbReference type="NCBI Taxonomy" id="434234"/>
    <lineage>
        <taxon>Eukaryota</taxon>
        <taxon>Viridiplantae</taxon>
        <taxon>Streptophyta</taxon>
        <taxon>Embryophyta</taxon>
        <taxon>Tracheophyta</taxon>
        <taxon>Spermatophyta</taxon>
        <taxon>Magnoliopsida</taxon>
        <taxon>eudicotyledons</taxon>
        <taxon>Gunneridae</taxon>
        <taxon>Pentapetalae</taxon>
        <taxon>rosids</taxon>
        <taxon>malvids</taxon>
        <taxon>Sapindales</taxon>
        <taxon>Anacardiaceae</taxon>
        <taxon>Pistacia</taxon>
    </lineage>
</organism>
<gene>
    <name evidence="1" type="ORF">Patl1_21272</name>
</gene>
<proteinExistence type="predicted"/>
<keyword evidence="2" id="KW-1185">Reference proteome</keyword>
<accession>A0ACC1BIL6</accession>
<dbReference type="Proteomes" id="UP001164250">
    <property type="component" value="Chromosome 4"/>
</dbReference>
<name>A0ACC1BIL6_9ROSI</name>
<dbReference type="EMBL" id="CM047900">
    <property type="protein sequence ID" value="KAJ0098674.1"/>
    <property type="molecule type" value="Genomic_DNA"/>
</dbReference>
<evidence type="ECO:0000313" key="2">
    <source>
        <dbReference type="Proteomes" id="UP001164250"/>
    </source>
</evidence>
<comment type="caution">
    <text evidence="1">The sequence shown here is derived from an EMBL/GenBank/DDBJ whole genome shotgun (WGS) entry which is preliminary data.</text>
</comment>
<evidence type="ECO:0000313" key="1">
    <source>
        <dbReference type="EMBL" id="KAJ0098674.1"/>
    </source>
</evidence>